<evidence type="ECO:0000256" key="1">
    <source>
        <dbReference type="SAM" id="MobiDB-lite"/>
    </source>
</evidence>
<dbReference type="RefSeq" id="WP_012833091.1">
    <property type="nucleotide sequence ID" value="NC_013441.1"/>
</dbReference>
<dbReference type="STRING" id="526226.Gbro_1220"/>
<evidence type="ECO:0000313" key="3">
    <source>
        <dbReference type="Proteomes" id="UP000001219"/>
    </source>
</evidence>
<dbReference type="AlphaFoldDB" id="D0L5I9"/>
<dbReference type="KEGG" id="gbr:Gbro_1220"/>
<gene>
    <name evidence="2" type="ordered locus">Gbro_1220</name>
</gene>
<sequence length="107" mass="11137">MTTDDDKPEIEEQTAVSPTQDGDRVAESVPPDGDSPSDKDSDSPPDAENDRAGDAVTGRRFRRSDRATGTTTARREVTLSVRSLATGTAAVVLAGGARRGAGGLRLP</sequence>
<accession>D0L5I9</accession>
<proteinExistence type="predicted"/>
<organism evidence="2 3">
    <name type="scientific">Gordonia bronchialis (strain ATCC 25592 / DSM 43247 / BCRC 13721 / JCM 3198 / KCTC 3076 / NBRC 16047 / NCTC 10667)</name>
    <name type="common">Rhodococcus bronchialis</name>
    <dbReference type="NCBI Taxonomy" id="526226"/>
    <lineage>
        <taxon>Bacteria</taxon>
        <taxon>Bacillati</taxon>
        <taxon>Actinomycetota</taxon>
        <taxon>Actinomycetes</taxon>
        <taxon>Mycobacteriales</taxon>
        <taxon>Gordoniaceae</taxon>
        <taxon>Gordonia</taxon>
    </lineage>
</organism>
<dbReference type="Proteomes" id="UP000001219">
    <property type="component" value="Chromosome"/>
</dbReference>
<protein>
    <submittedName>
        <fullName evidence="2">Uncharacterized protein</fullName>
    </submittedName>
</protein>
<reference evidence="2 3" key="2">
    <citation type="journal article" date="2010" name="Stand. Genomic Sci.">
        <title>Complete genome sequence of Gordonia bronchialis type strain (3410).</title>
        <authorList>
            <person name="Ivanova N."/>
            <person name="Sikorski J."/>
            <person name="Jando M."/>
            <person name="Lapidus A."/>
            <person name="Nolan M."/>
            <person name="Lucas S."/>
            <person name="Del Rio T.G."/>
            <person name="Tice H."/>
            <person name="Copeland A."/>
            <person name="Cheng J.F."/>
            <person name="Chen F."/>
            <person name="Bruce D."/>
            <person name="Goodwin L."/>
            <person name="Pitluck S."/>
            <person name="Mavromatis K."/>
            <person name="Ovchinnikova G."/>
            <person name="Pati A."/>
            <person name="Chen A."/>
            <person name="Palaniappan K."/>
            <person name="Land M."/>
            <person name="Hauser L."/>
            <person name="Chang Y.J."/>
            <person name="Jeffries C.D."/>
            <person name="Chain P."/>
            <person name="Saunders E."/>
            <person name="Han C."/>
            <person name="Detter J.C."/>
            <person name="Brettin T."/>
            <person name="Rohde M."/>
            <person name="Goker M."/>
            <person name="Bristow J."/>
            <person name="Eisen J.A."/>
            <person name="Markowitz V."/>
            <person name="Hugenholtz P."/>
            <person name="Klenk H.P."/>
            <person name="Kyrpides N.C."/>
        </authorList>
    </citation>
    <scope>NUCLEOTIDE SEQUENCE [LARGE SCALE GENOMIC DNA]</scope>
    <source>
        <strain evidence="3">ATCC 25592 / DSM 43247 / BCRC 13721 / JCM 3198 / KCTC 3076 / NBRC 16047 / NCTC 10667</strain>
    </source>
</reference>
<feature type="compositionally biased region" description="Basic and acidic residues" evidence="1">
    <location>
        <begin position="36"/>
        <end position="53"/>
    </location>
</feature>
<name>D0L5I9_GORB4</name>
<evidence type="ECO:0000313" key="2">
    <source>
        <dbReference type="EMBL" id="ACY20518.1"/>
    </source>
</evidence>
<dbReference type="EMBL" id="CP001802">
    <property type="protein sequence ID" value="ACY20518.1"/>
    <property type="molecule type" value="Genomic_DNA"/>
</dbReference>
<dbReference type="HOGENOM" id="CLU_2206298_0_0_11"/>
<feature type="compositionally biased region" description="Acidic residues" evidence="1">
    <location>
        <begin position="1"/>
        <end position="12"/>
    </location>
</feature>
<feature type="region of interest" description="Disordered" evidence="1">
    <location>
        <begin position="1"/>
        <end position="74"/>
    </location>
</feature>
<reference evidence="3" key="1">
    <citation type="submission" date="2009-10" db="EMBL/GenBank/DDBJ databases">
        <title>The complete chromosome of Gordonia bronchialis DSM 43247.</title>
        <authorList>
            <consortium name="US DOE Joint Genome Institute (JGI-PGF)"/>
            <person name="Lucas S."/>
            <person name="Copeland A."/>
            <person name="Lapidus A."/>
            <person name="Glavina del Rio T."/>
            <person name="Dalin E."/>
            <person name="Tice H."/>
            <person name="Bruce D."/>
            <person name="Goodwin L."/>
            <person name="Pitluck S."/>
            <person name="Kyrpides N."/>
            <person name="Mavromatis K."/>
            <person name="Ivanova N."/>
            <person name="Ovchinnikova G."/>
            <person name="Saunders E."/>
            <person name="Brettin T."/>
            <person name="Detter J.C."/>
            <person name="Han C."/>
            <person name="Larimer F."/>
            <person name="Land M."/>
            <person name="Hauser L."/>
            <person name="Markowitz V."/>
            <person name="Cheng J.-F."/>
            <person name="Hugenholtz P."/>
            <person name="Woyke T."/>
            <person name="Wu D."/>
            <person name="Jando M."/>
            <person name="Schneider S."/>
            <person name="Goeker M."/>
            <person name="Klenk H.-P."/>
            <person name="Eisen J.A."/>
        </authorList>
    </citation>
    <scope>NUCLEOTIDE SEQUENCE [LARGE SCALE GENOMIC DNA]</scope>
    <source>
        <strain evidence="3">ATCC 25592 / DSM 43247 / BCRC 13721 / JCM 3198 / KCTC 3076 / NBRC 16047 / NCTC 10667</strain>
    </source>
</reference>
<keyword evidence="3" id="KW-1185">Reference proteome</keyword>